<sequence>MSVSDSETPAYGAAPAERKTRRKTRVTHLQQRKAAGERWAMLTAYDYSTAKLFDEAGIPVLLVGDSAANVVYGYDTTVPVTVDELIPLVRGVVRGAPHALVVADLPFGTYESSPQQALATATRFMKEGGAHAVKLEGGERVAEQIALITAAGIPVMAHIGFTPQSVNTLGGFRVQGRGDGAEQLIADAIAVQEAGAFSVVMEMVPAELAGQVTRKLTIPTVGIGAGAECDAQVLVWQDMAGYTSGKTAKFVKRFAAVGDTLREAAATYADEVSRGVFPAPEHTF</sequence>
<dbReference type="HAMAP" id="MF_00156">
    <property type="entry name" value="PanB"/>
    <property type="match status" value="1"/>
</dbReference>
<dbReference type="GO" id="GO:0032259">
    <property type="term" value="P:methylation"/>
    <property type="evidence" value="ECO:0007669"/>
    <property type="project" value="UniProtKB-KW"/>
</dbReference>
<comment type="cofactor">
    <cofactor evidence="7 10">
        <name>Mg(2+)</name>
        <dbReference type="ChEBI" id="CHEBI:18420"/>
    </cofactor>
    <text evidence="7 10">Binds 1 Mg(2+) ion per subunit.</text>
</comment>
<evidence type="ECO:0000256" key="7">
    <source>
        <dbReference type="HAMAP-Rule" id="MF_00156"/>
    </source>
</evidence>
<evidence type="ECO:0000256" key="6">
    <source>
        <dbReference type="ARBA" id="ARBA00056497"/>
    </source>
</evidence>
<organism evidence="12 13">
    <name type="scientific">Nocardia puris</name>
    <dbReference type="NCBI Taxonomy" id="208602"/>
    <lineage>
        <taxon>Bacteria</taxon>
        <taxon>Bacillati</taxon>
        <taxon>Actinomycetota</taxon>
        <taxon>Actinomycetes</taxon>
        <taxon>Mycobacteriales</taxon>
        <taxon>Nocardiaceae</taxon>
        <taxon>Nocardia</taxon>
    </lineage>
</organism>
<dbReference type="NCBIfam" id="NF001452">
    <property type="entry name" value="PRK00311.1"/>
    <property type="match status" value="1"/>
</dbReference>
<dbReference type="PANTHER" id="PTHR20881:SF0">
    <property type="entry name" value="3-METHYL-2-OXOBUTANOATE HYDROXYMETHYLTRANSFERASE"/>
    <property type="match status" value="1"/>
</dbReference>
<comment type="caution">
    <text evidence="12">The sequence shown here is derived from an EMBL/GenBank/DDBJ whole genome shotgun (WGS) entry which is preliminary data.</text>
</comment>
<comment type="pathway">
    <text evidence="1 7">Cofactor biosynthesis; (R)-pantothenate biosynthesis; (R)-pantoate from 3-methyl-2-oxobutanoate: step 1/2.</text>
</comment>
<feature type="binding site" evidence="7 9">
    <location>
        <begin position="65"/>
        <end position="66"/>
    </location>
    <ligand>
        <name>3-methyl-2-oxobutanoate</name>
        <dbReference type="ChEBI" id="CHEBI:11851"/>
    </ligand>
</feature>
<dbReference type="EMBL" id="QNRE01000006">
    <property type="protein sequence ID" value="RBO90327.1"/>
    <property type="molecule type" value="Genomic_DNA"/>
</dbReference>
<keyword evidence="12" id="KW-0489">Methyltransferase</keyword>
<feature type="binding site" evidence="7 9">
    <location>
        <position position="134"/>
    </location>
    <ligand>
        <name>3-methyl-2-oxobutanoate</name>
        <dbReference type="ChEBI" id="CHEBI:11851"/>
    </ligand>
</feature>
<comment type="similarity">
    <text evidence="2 7">Belongs to the PanB family.</text>
</comment>
<gene>
    <name evidence="7" type="primary">panB</name>
    <name evidence="12" type="ORF">DFR74_106212</name>
</gene>
<dbReference type="Gene3D" id="3.20.20.60">
    <property type="entry name" value="Phosphoenolpyruvate-binding domains"/>
    <property type="match status" value="1"/>
</dbReference>
<dbReference type="FunFam" id="3.20.20.60:FF:000003">
    <property type="entry name" value="3-methyl-2-oxobutanoate hydroxymethyltransferase"/>
    <property type="match status" value="1"/>
</dbReference>
<evidence type="ECO:0000256" key="4">
    <source>
        <dbReference type="ARBA" id="ARBA00022655"/>
    </source>
</evidence>
<keyword evidence="13" id="KW-1185">Reference proteome</keyword>
<dbReference type="UniPathway" id="UPA00028">
    <property type="reaction ID" value="UER00003"/>
</dbReference>
<feature type="active site" description="Proton acceptor" evidence="7 8">
    <location>
        <position position="202"/>
    </location>
</feature>
<evidence type="ECO:0000256" key="3">
    <source>
        <dbReference type="ARBA" id="ARBA00011424"/>
    </source>
</evidence>
<evidence type="ECO:0000256" key="10">
    <source>
        <dbReference type="PIRSR" id="PIRSR000388-3"/>
    </source>
</evidence>
<evidence type="ECO:0000256" key="9">
    <source>
        <dbReference type="PIRSR" id="PIRSR000388-2"/>
    </source>
</evidence>
<evidence type="ECO:0000313" key="13">
    <source>
        <dbReference type="Proteomes" id="UP000252586"/>
    </source>
</evidence>
<dbReference type="CDD" id="cd06557">
    <property type="entry name" value="KPHMT-like"/>
    <property type="match status" value="1"/>
</dbReference>
<dbReference type="Proteomes" id="UP000252586">
    <property type="component" value="Unassembled WGS sequence"/>
</dbReference>
<dbReference type="PANTHER" id="PTHR20881">
    <property type="entry name" value="3-METHYL-2-OXOBUTANOATE HYDROXYMETHYLTRANSFERASE"/>
    <property type="match status" value="1"/>
</dbReference>
<comment type="function">
    <text evidence="6 7">Catalyzes the reversible reaction in which hydroxymethyl group from 5,10-methylenetetrahydrofolate is transferred onto alpha-ketoisovalerate to form ketopantoate.</text>
</comment>
<evidence type="ECO:0000313" key="12">
    <source>
        <dbReference type="EMBL" id="RBO90327.1"/>
    </source>
</evidence>
<dbReference type="GO" id="GO:0003864">
    <property type="term" value="F:3-methyl-2-oxobutanoate hydroxymethyltransferase activity"/>
    <property type="evidence" value="ECO:0007669"/>
    <property type="project" value="UniProtKB-UniRule"/>
</dbReference>
<dbReference type="InterPro" id="IPR015813">
    <property type="entry name" value="Pyrv/PenolPyrv_kinase-like_dom"/>
</dbReference>
<keyword evidence="7 10" id="KW-0479">Metal-binding</keyword>
<proteinExistence type="inferred from homology"/>
<keyword evidence="7" id="KW-0963">Cytoplasm</keyword>
<dbReference type="SUPFAM" id="SSF51621">
    <property type="entry name" value="Phosphoenolpyruvate/pyruvate domain"/>
    <property type="match status" value="1"/>
</dbReference>
<evidence type="ECO:0000256" key="8">
    <source>
        <dbReference type="PIRSR" id="PIRSR000388-1"/>
    </source>
</evidence>
<name>A0A366DJS0_9NOCA</name>
<dbReference type="PIRSF" id="PIRSF000388">
    <property type="entry name" value="Pantoate_hydroxy_MeTrfase"/>
    <property type="match status" value="1"/>
</dbReference>
<evidence type="ECO:0000256" key="1">
    <source>
        <dbReference type="ARBA" id="ARBA00005033"/>
    </source>
</evidence>
<evidence type="ECO:0000256" key="11">
    <source>
        <dbReference type="SAM" id="MobiDB-lite"/>
    </source>
</evidence>
<accession>A0A366DJS0</accession>
<feature type="binding site" evidence="7 10">
    <location>
        <position position="104"/>
    </location>
    <ligand>
        <name>Mg(2+)</name>
        <dbReference type="ChEBI" id="CHEBI:18420"/>
    </ligand>
</feature>
<dbReference type="GO" id="GO:0000287">
    <property type="term" value="F:magnesium ion binding"/>
    <property type="evidence" value="ECO:0007669"/>
    <property type="project" value="TreeGrafter"/>
</dbReference>
<reference evidence="12 13" key="1">
    <citation type="submission" date="2018-06" db="EMBL/GenBank/DDBJ databases">
        <title>Genomic Encyclopedia of Type Strains, Phase IV (KMG-IV): sequencing the most valuable type-strain genomes for metagenomic binning, comparative biology and taxonomic classification.</title>
        <authorList>
            <person name="Goeker M."/>
        </authorList>
    </citation>
    <scope>NUCLEOTIDE SEQUENCE [LARGE SCALE GENOMIC DNA]</scope>
    <source>
        <strain evidence="12 13">DSM 44599</strain>
    </source>
</reference>
<keyword evidence="4 7" id="KW-0566">Pantothenate biosynthesis</keyword>
<keyword evidence="5 7" id="KW-0808">Transferase</keyword>
<feature type="binding site" evidence="7 10">
    <location>
        <position position="65"/>
    </location>
    <ligand>
        <name>Mg(2+)</name>
        <dbReference type="ChEBI" id="CHEBI:18420"/>
    </ligand>
</feature>
<comment type="subcellular location">
    <subcellularLocation>
        <location evidence="7">Cytoplasm</location>
    </subcellularLocation>
</comment>
<dbReference type="STRING" id="1210090.GCA_001613185_04674"/>
<dbReference type="OrthoDB" id="9781789at2"/>
<dbReference type="EC" id="2.1.2.11" evidence="7"/>
<dbReference type="InterPro" id="IPR040442">
    <property type="entry name" value="Pyrv_kinase-like_dom_sf"/>
</dbReference>
<dbReference type="RefSeq" id="WP_067511343.1">
    <property type="nucleotide sequence ID" value="NZ_CP107943.1"/>
</dbReference>
<evidence type="ECO:0000256" key="2">
    <source>
        <dbReference type="ARBA" id="ARBA00008676"/>
    </source>
</evidence>
<dbReference type="GO" id="GO:0008168">
    <property type="term" value="F:methyltransferase activity"/>
    <property type="evidence" value="ECO:0007669"/>
    <property type="project" value="UniProtKB-KW"/>
</dbReference>
<dbReference type="GO" id="GO:0015940">
    <property type="term" value="P:pantothenate biosynthetic process"/>
    <property type="evidence" value="ECO:0007669"/>
    <property type="project" value="UniProtKB-UniRule"/>
</dbReference>
<comment type="catalytic activity">
    <reaction evidence="7">
        <text>(6R)-5,10-methylene-5,6,7,8-tetrahydrofolate + 3-methyl-2-oxobutanoate + H2O = 2-dehydropantoate + (6S)-5,6,7,8-tetrahydrofolate</text>
        <dbReference type="Rhea" id="RHEA:11824"/>
        <dbReference type="ChEBI" id="CHEBI:11561"/>
        <dbReference type="ChEBI" id="CHEBI:11851"/>
        <dbReference type="ChEBI" id="CHEBI:15377"/>
        <dbReference type="ChEBI" id="CHEBI:15636"/>
        <dbReference type="ChEBI" id="CHEBI:57453"/>
        <dbReference type="EC" id="2.1.2.11"/>
    </reaction>
</comment>
<dbReference type="AlphaFoldDB" id="A0A366DJS0"/>
<dbReference type="NCBIfam" id="TIGR00222">
    <property type="entry name" value="panB"/>
    <property type="match status" value="1"/>
</dbReference>
<dbReference type="Pfam" id="PF02548">
    <property type="entry name" value="Pantoate_transf"/>
    <property type="match status" value="1"/>
</dbReference>
<evidence type="ECO:0000256" key="5">
    <source>
        <dbReference type="ARBA" id="ARBA00022679"/>
    </source>
</evidence>
<feature type="region of interest" description="Disordered" evidence="11">
    <location>
        <begin position="1"/>
        <end position="23"/>
    </location>
</feature>
<protein>
    <recommendedName>
        <fullName evidence="7">3-methyl-2-oxobutanoate hydroxymethyltransferase</fullName>
        <ecNumber evidence="7">2.1.2.11</ecNumber>
    </recommendedName>
    <alternativeName>
        <fullName evidence="7">Ketopantoate hydroxymethyltransferase</fullName>
        <shortName evidence="7">KPHMT</shortName>
    </alternativeName>
</protein>
<feature type="binding site" evidence="7 9">
    <location>
        <position position="104"/>
    </location>
    <ligand>
        <name>3-methyl-2-oxobutanoate</name>
        <dbReference type="ChEBI" id="CHEBI:11851"/>
    </ligand>
</feature>
<keyword evidence="7 10" id="KW-0460">Magnesium</keyword>
<dbReference type="InterPro" id="IPR003700">
    <property type="entry name" value="Pantoate_hydroxy_MeTrfase"/>
</dbReference>
<comment type="subunit">
    <text evidence="3 7">Homodecamer; pentamer of dimers.</text>
</comment>
<dbReference type="GO" id="GO:0005737">
    <property type="term" value="C:cytoplasm"/>
    <property type="evidence" value="ECO:0007669"/>
    <property type="project" value="UniProtKB-SubCell"/>
</dbReference>
<feature type="binding site" evidence="7 10">
    <location>
        <position position="136"/>
    </location>
    <ligand>
        <name>Mg(2+)</name>
        <dbReference type="ChEBI" id="CHEBI:18420"/>
    </ligand>
</feature>